<dbReference type="InterPro" id="IPR044874">
    <property type="entry name" value="Spike_S2_CoV_HR2"/>
</dbReference>
<evidence type="ECO:0000259" key="27">
    <source>
        <dbReference type="PROSITE" id="PS51922"/>
    </source>
</evidence>
<keyword evidence="11" id="KW-1161">Viral attachment to host cell</keyword>
<evidence type="ECO:0000259" key="26">
    <source>
        <dbReference type="PROSITE" id="PS51921"/>
    </source>
</evidence>
<evidence type="ECO:0000259" key="29">
    <source>
        <dbReference type="PROSITE" id="PS51924"/>
    </source>
</evidence>
<keyword evidence="20" id="KW-1015">Disulfide bond</keyword>
<evidence type="ECO:0000256" key="17">
    <source>
        <dbReference type="ARBA" id="ARBA00023054"/>
    </source>
</evidence>
<organism evidence="30">
    <name type="scientific">Rodent coronavirus</name>
    <dbReference type="NCBI Taxonomy" id="2050018"/>
    <lineage>
        <taxon>Viruses</taxon>
        <taxon>Riboviria</taxon>
        <taxon>Orthornavirae</taxon>
        <taxon>Pisuviricota</taxon>
        <taxon>Pisoniviricetes</taxon>
        <taxon>Nidovirales</taxon>
        <taxon>Cornidovirineae</taxon>
        <taxon>Coronaviridae</taxon>
        <taxon>Coronavirinae</taxon>
    </lineage>
</organism>
<keyword evidence="4" id="KW-1168">Fusion of virus membrane with host membrane</keyword>
<dbReference type="FunFam" id="1.20.5.300:FF:000003">
    <property type="entry name" value="Spike glycoprotein"/>
    <property type="match status" value="1"/>
</dbReference>
<dbReference type="GO" id="GO:0019031">
    <property type="term" value="C:viral envelope"/>
    <property type="evidence" value="ECO:0007669"/>
    <property type="project" value="UniProtKB-KW"/>
</dbReference>
<dbReference type="InterPro" id="IPR043607">
    <property type="entry name" value="CoV_S1_C"/>
</dbReference>
<dbReference type="InterPro" id="IPR002552">
    <property type="entry name" value="Spike_S2_CoV"/>
</dbReference>
<evidence type="ECO:0000256" key="10">
    <source>
        <dbReference type="ARBA" id="ARBA00022729"/>
    </source>
</evidence>
<dbReference type="InterPro" id="IPR036326">
    <property type="entry name" value="Spike_S1_RBD_sf_bCoV"/>
</dbReference>
<feature type="domain" description="BetaCoV S1-NTD" evidence="27">
    <location>
        <begin position="14"/>
        <end position="299"/>
    </location>
</feature>
<keyword evidence="22" id="KW-0449">Lipoprotein</keyword>
<keyword evidence="14" id="KW-0261">Viral envelope protein</keyword>
<feature type="coiled-coil region" evidence="24">
    <location>
        <begin position="1249"/>
        <end position="1276"/>
    </location>
</feature>
<protein>
    <submittedName>
        <fullName evidence="30">Spike glycoprotein</fullName>
    </submittedName>
</protein>
<evidence type="ECO:0000256" key="1">
    <source>
        <dbReference type="ARBA" id="ARBA00004372"/>
    </source>
</evidence>
<name>A0A2H4MXF2_9NIDO</name>
<keyword evidence="21" id="KW-0325">Glycoprotein</keyword>
<keyword evidence="19" id="KW-0564">Palmitate</keyword>
<feature type="domain" description="Coronavirus spike (S) glycoprotein S2 subunit heptad repeat 1 (HR1) region profile" evidence="28">
    <location>
        <begin position="969"/>
        <end position="1074"/>
    </location>
</feature>
<keyword evidence="5" id="KW-1170">Fusion of virus membrane with host endosomal membrane</keyword>
<dbReference type="PROSITE" id="PS51923">
    <property type="entry name" value="COV_S2_HR1"/>
    <property type="match status" value="1"/>
</dbReference>
<feature type="transmembrane region" description="Helical" evidence="25">
    <location>
        <begin position="1287"/>
        <end position="1310"/>
    </location>
</feature>
<dbReference type="PROSITE" id="PS51921">
    <property type="entry name" value="BCOV_S1_CTD"/>
    <property type="match status" value="1"/>
</dbReference>
<dbReference type="PROSITE" id="PS51922">
    <property type="entry name" value="BCOV_S1_NTD"/>
    <property type="match status" value="1"/>
</dbReference>
<keyword evidence="9 25" id="KW-0812">Transmembrane</keyword>
<keyword evidence="13" id="KW-1043">Host membrane</keyword>
<evidence type="ECO:0000256" key="7">
    <source>
        <dbReference type="ARBA" id="ARBA00022581"/>
    </source>
</evidence>
<dbReference type="Gene3D" id="3.30.70.1840">
    <property type="match status" value="1"/>
</dbReference>
<keyword evidence="6" id="KW-1032">Host cell membrane</keyword>
<keyword evidence="17 24" id="KW-0175">Coiled coil</keyword>
<reference evidence="30" key="1">
    <citation type="journal article" date="2018" name="Microbiome">
        <title>Comparative analysis of rodent and small mammal viromes to better understand the wildlife origin of emerging infectious diseases.</title>
        <authorList>
            <person name="Wu Z."/>
            <person name="Lu L."/>
            <person name="Du J."/>
            <person name="Yang L."/>
            <person name="Ren X."/>
            <person name="Liu B."/>
            <person name="Jiang J."/>
            <person name="Yang J."/>
            <person name="Dong J."/>
            <person name="Sun L."/>
            <person name="Zhu Y."/>
            <person name="Li Y."/>
            <person name="Zheng D."/>
            <person name="Zhang C."/>
            <person name="Su H."/>
            <person name="Zheng Y."/>
            <person name="Zhou H."/>
            <person name="Zhu G."/>
            <person name="Li H."/>
            <person name="Chmura A."/>
            <person name="Yang F."/>
            <person name="Daszak P."/>
            <person name="Wang J."/>
            <person name="Liu Q."/>
            <person name="Jin Q."/>
        </authorList>
    </citation>
    <scope>NUCLEOTIDE SEQUENCE</scope>
    <source>
        <strain evidence="30">RtMm-CoV-1/IM2014</strain>
    </source>
</reference>
<dbReference type="HAMAP" id="MF_04099">
    <property type="entry name" value="BETA_CORONA_SPIKE"/>
    <property type="match status" value="1"/>
</dbReference>
<dbReference type="InterPro" id="IPR044339">
    <property type="entry name" value="Spike_S1_NTD_MHV-like"/>
</dbReference>
<evidence type="ECO:0000256" key="2">
    <source>
        <dbReference type="ARBA" id="ARBA00004402"/>
    </source>
</evidence>
<evidence type="ECO:0000256" key="23">
    <source>
        <dbReference type="ARBA" id="ARBA00023296"/>
    </source>
</evidence>
<keyword evidence="8" id="KW-1162">Viral penetration into host cytoplasm</keyword>
<dbReference type="Pfam" id="PF01601">
    <property type="entry name" value="CoV_S2"/>
    <property type="match status" value="1"/>
</dbReference>
<evidence type="ECO:0000256" key="14">
    <source>
        <dbReference type="ARBA" id="ARBA00022879"/>
    </source>
</evidence>
<keyword evidence="16" id="KW-0843">Virulence</keyword>
<dbReference type="SUPFAM" id="SSF111474">
    <property type="entry name" value="Coronavirus S2 glycoprotein"/>
    <property type="match status" value="2"/>
</dbReference>
<evidence type="ECO:0000256" key="19">
    <source>
        <dbReference type="ARBA" id="ARBA00023139"/>
    </source>
</evidence>
<evidence type="ECO:0000256" key="20">
    <source>
        <dbReference type="ARBA" id="ARBA00023157"/>
    </source>
</evidence>
<feature type="domain" description="Coronavirus spike (S) glycoprotein S2 subunit heptad repeat 2 (HR2) region profile" evidence="29">
    <location>
        <begin position="1217"/>
        <end position="1298"/>
    </location>
</feature>
<evidence type="ECO:0000256" key="5">
    <source>
        <dbReference type="ARBA" id="ARBA00022510"/>
    </source>
</evidence>
<dbReference type="GO" id="GO:0044173">
    <property type="term" value="C:host cell endoplasmic reticulum-Golgi intermediate compartment membrane"/>
    <property type="evidence" value="ECO:0007669"/>
    <property type="project" value="UniProtKB-SubCell"/>
</dbReference>
<dbReference type="CDD" id="cd22380">
    <property type="entry name" value="HKU1-CoV-like_Spike_SD1-2_S1-S2_S2"/>
    <property type="match status" value="1"/>
</dbReference>
<evidence type="ECO:0000256" key="22">
    <source>
        <dbReference type="ARBA" id="ARBA00023288"/>
    </source>
</evidence>
<dbReference type="Gene3D" id="2.60.120.960">
    <property type="entry name" value="Spike glycoprotein, N-terminal domain"/>
    <property type="match status" value="1"/>
</dbReference>
<proteinExistence type="inferred from homology"/>
<evidence type="ECO:0000313" key="30">
    <source>
        <dbReference type="EMBL" id="ATP66779.1"/>
    </source>
</evidence>
<comment type="subcellular location">
    <subcellularLocation>
        <location evidence="2">Host cell membrane</location>
        <topology evidence="2">Single-pass type I membrane protein</topology>
    </subcellularLocation>
    <subcellularLocation>
        <location evidence="1">Host endoplasmic reticulum-Golgi intermediate compartment membrane</location>
        <topology evidence="1">Single-pass type I membrane protein</topology>
    </subcellularLocation>
    <subcellularLocation>
        <location evidence="3">Virion membrane</location>
        <topology evidence="3">Single-pass type I membrane protein</topology>
    </subcellularLocation>
</comment>
<evidence type="ECO:0000256" key="21">
    <source>
        <dbReference type="ARBA" id="ARBA00023180"/>
    </source>
</evidence>
<evidence type="ECO:0000259" key="28">
    <source>
        <dbReference type="PROSITE" id="PS51923"/>
    </source>
</evidence>
<evidence type="ECO:0000256" key="4">
    <source>
        <dbReference type="ARBA" id="ARBA00022506"/>
    </source>
</evidence>
<keyword evidence="7" id="KW-0945">Host-virus interaction</keyword>
<keyword evidence="15 25" id="KW-1133">Transmembrane helix</keyword>
<dbReference type="InterPro" id="IPR018548">
    <property type="entry name" value="Spike_S1_RBD_bCoV"/>
</dbReference>
<evidence type="ECO:0000256" key="25">
    <source>
        <dbReference type="SAM" id="Phobius"/>
    </source>
</evidence>
<evidence type="ECO:0000256" key="8">
    <source>
        <dbReference type="ARBA" id="ARBA00022595"/>
    </source>
</evidence>
<evidence type="ECO:0000256" key="6">
    <source>
        <dbReference type="ARBA" id="ARBA00022511"/>
    </source>
</evidence>
<evidence type="ECO:0000256" key="16">
    <source>
        <dbReference type="ARBA" id="ARBA00023026"/>
    </source>
</evidence>
<dbReference type="CDD" id="cd21625">
    <property type="entry name" value="MHV-like_Spike_S1_NTD"/>
    <property type="match status" value="1"/>
</dbReference>
<evidence type="ECO:0000256" key="9">
    <source>
        <dbReference type="ARBA" id="ARBA00022692"/>
    </source>
</evidence>
<dbReference type="GO" id="GO:0039654">
    <property type="term" value="P:fusion of virus membrane with host endosome membrane"/>
    <property type="evidence" value="ECO:0007669"/>
    <property type="project" value="UniProtKB-KW"/>
</dbReference>
<dbReference type="GO" id="GO:0016020">
    <property type="term" value="C:membrane"/>
    <property type="evidence" value="ECO:0007669"/>
    <property type="project" value="InterPro"/>
</dbReference>
<dbReference type="GO" id="GO:0019064">
    <property type="term" value="P:fusion of virus membrane with host plasma membrane"/>
    <property type="evidence" value="ECO:0007669"/>
    <property type="project" value="InterPro"/>
</dbReference>
<evidence type="ECO:0000256" key="12">
    <source>
        <dbReference type="ARBA" id="ARBA00022844"/>
    </source>
</evidence>
<sequence length="1342" mass="148427">MFLIILFLPTALAVIGDLKCTTASINDVDAGTPSISTETVDVHNGLGTYYVLNRVYLNTSLLINGYYPTSGASFRNMAIKATLLMSTTWFNPPFLSEFNNGIFAKVKNTKRVKNGVTYREFSTIVIGTTFVNSSYTIVIQPRFTLGSIPSADKGILQVSVCKYTMCELPNTVCNSGLGSQRVELWHHDPQTPTCLFNSSFAFDVDADWLYFHFFQEGGTFYAYYTDSGVVTTLLFNLYLGSVLTHYYVMPLACNGVLDLQYWVTPLTRKQFLLVFDDKGVITTAVDCVSDYMSEIKCGTQSTTPNTGIYDLTGYTVKPVAEVYRRIPNLPDCDIESWLNSPSVSAPINWERKVFTNCNFNMSSLMLSVHANSFTCHNIDASKVYGMCFDSIIIDKFAIPNSRRVDLQVGNSGFLQSSNYKIDTASTSCQLFYTIHKNNITVNNFNPSSWNRRFGYDFSVPGAHDVLFAQYCFRVDSDYCPCTASSTCTGIVTPGVCPSGTNYRQCNTYGCTCSCYPTPINPFEFDVPRCRQHKYFLGVGEHCQGLGVLEGQCSGGPCRCPNSAFTGWALDSCLENDQCNIFSNLILNGVNSGTTCSTDLQKPNTEVIVGVCVNYDLYGISGQGIFLEVDADYYNSWQYLLYDANGNLYGFRDYLSNKTYIIRSCYSGRVSAVFHSDAPEPALLYRNLKCSYVFNNTISREALPVNYFDSYLGCVVNADNATVDTVSDCDLKVGSGYCVDYSTSRRNKRSLSTGYRLTNFEPFVVNAVNDSLEPLGGLYQMQIPINFTIGNYEEFVQTSSPKVTIDCFAFVCGDYQACREQLVEYGTFCDNINAILNEVNSLLDTAQYQVASSLVHGVTLTSRLHDGISLDVGDINFSPVLGCLGNCDVASSRSAIEDLLFDKIRLSDVGFVEAYNNCTGGNEVRDLICVQSYNGIKVLPPLLSENQISGYTTAATAASIFPPWSAAAGVPYHLSVQYRINGLGVTMDVLTQNQKMIANAFNNALGAIQDGFDATNSALAKIQSVVNANAEALNNLLLQLTNRFGAISSSLQEILSRLDSLEAQVQIDRLINGRLTALNAYVAQQLSDITAVKFSASQAIEKVNECVKSQSPRVNFCGNGNHILSLVQNAPYGLYFIHFSYVPTAYVTAYVSPGLCMADDQGLAPKGGYFIKKDDEWFFTGSSFYYPEPITDKNSVVLNSCAVNFTKAPDFILNNSIPVLPDFKEELDQWFKNQTSVAPDLSLDYINVTFLDLRDEMDRLQEAIKVLNNSYINLKEIGTYEMYVKWPWYVWLLIGLAAVAVAVLLFFICCCTGCGSSCFKKCGSCCDDYTGHQELVIKTSHDD</sequence>
<dbReference type="GO" id="GO:0046813">
    <property type="term" value="P:receptor-mediated virion attachment to host cell"/>
    <property type="evidence" value="ECO:0007669"/>
    <property type="project" value="InterPro"/>
</dbReference>
<dbReference type="GO" id="GO:0020002">
    <property type="term" value="C:host cell plasma membrane"/>
    <property type="evidence" value="ECO:0007669"/>
    <property type="project" value="UniProtKB-SubCell"/>
</dbReference>
<dbReference type="GO" id="GO:0075509">
    <property type="term" value="P:endocytosis involved in viral entry into host cell"/>
    <property type="evidence" value="ECO:0007669"/>
    <property type="project" value="InterPro"/>
</dbReference>
<feature type="domain" description="BetaCoV S1-CTD" evidence="26">
    <location>
        <begin position="330"/>
        <end position="597"/>
    </location>
</feature>
<dbReference type="Gene3D" id="1.20.5.300">
    <property type="match status" value="2"/>
</dbReference>
<evidence type="ECO:0000256" key="18">
    <source>
        <dbReference type="ARBA" id="ARBA00023136"/>
    </source>
</evidence>
<dbReference type="InterPro" id="IPR043002">
    <property type="entry name" value="Spike_N_sf"/>
</dbReference>
<keyword evidence="23" id="KW-1160">Virus entry into host cell</keyword>
<evidence type="ECO:0000256" key="13">
    <source>
        <dbReference type="ARBA" id="ARBA00022870"/>
    </source>
</evidence>
<dbReference type="InterPro" id="IPR044873">
    <property type="entry name" value="Spike_S2_CoV_HR1"/>
</dbReference>
<dbReference type="InterPro" id="IPR043473">
    <property type="entry name" value="S2_sf_CoV"/>
</dbReference>
<keyword evidence="10" id="KW-0732">Signal</keyword>
<keyword evidence="12" id="KW-0946">Virion</keyword>
<dbReference type="Pfam" id="PF09408">
    <property type="entry name" value="bCoV_S1_RBD"/>
    <property type="match status" value="1"/>
</dbReference>
<dbReference type="SUPFAM" id="SSF143587">
    <property type="entry name" value="SARS receptor-binding domain-like"/>
    <property type="match status" value="1"/>
</dbReference>
<dbReference type="Pfam" id="PF16451">
    <property type="entry name" value="bCoV_S1_N"/>
    <property type="match status" value="1"/>
</dbReference>
<keyword evidence="18 25" id="KW-0472">Membrane</keyword>
<evidence type="ECO:0000256" key="15">
    <source>
        <dbReference type="ARBA" id="ARBA00022989"/>
    </source>
</evidence>
<dbReference type="FunFam" id="2.60.120.960:FF:000002">
    <property type="entry name" value="Spike glycoprotein"/>
    <property type="match status" value="1"/>
</dbReference>
<dbReference type="EMBL" id="KY370052">
    <property type="protein sequence ID" value="ATP66779.1"/>
    <property type="molecule type" value="Genomic_RNA"/>
</dbReference>
<dbReference type="PROSITE" id="PS51924">
    <property type="entry name" value="COV_S2_HR2"/>
    <property type="match status" value="1"/>
</dbReference>
<dbReference type="Pfam" id="PF19209">
    <property type="entry name" value="CoV_S1_C"/>
    <property type="match status" value="1"/>
</dbReference>
<evidence type="ECO:0000256" key="3">
    <source>
        <dbReference type="ARBA" id="ARBA00004563"/>
    </source>
</evidence>
<dbReference type="FunFam" id="1.20.5.300:FF:000006">
    <property type="entry name" value="Spike glycoprotein"/>
    <property type="match status" value="1"/>
</dbReference>
<accession>A0A2H4MXF2</accession>
<dbReference type="GO" id="GO:0055036">
    <property type="term" value="C:virion membrane"/>
    <property type="evidence" value="ECO:0007669"/>
    <property type="project" value="UniProtKB-SubCell"/>
</dbReference>
<dbReference type="InterPro" id="IPR042578">
    <property type="entry name" value="BETA_CORONA_SPIKE"/>
</dbReference>
<evidence type="ECO:0000256" key="11">
    <source>
        <dbReference type="ARBA" id="ARBA00022804"/>
    </source>
</evidence>
<evidence type="ECO:0000256" key="24">
    <source>
        <dbReference type="SAM" id="Coils"/>
    </source>
</evidence>
<dbReference type="InterPro" id="IPR032500">
    <property type="entry name" value="bCoV_S1_N"/>
</dbReference>